<dbReference type="Pfam" id="PF09906">
    <property type="entry name" value="DUF2135"/>
    <property type="match status" value="1"/>
</dbReference>
<sequence length="222" mass="25013">MKSKWISSIFLILFFSGSIWSQKIQIDSPKGGFTTERILNVSGTVSGMDVQKITVVINGIPQWIPLSGERFSFSSVTSPGENIVEVKAGRFSEKTAFYAKIPKRDIKVLLTWDTASYTDLWVIDPTGEKCYWSHTSTKSGGNLVYDDSTFAPQTFTMAKALPGSYSIQAQYYAPFEAPITRANVFVVLYEGTPNEKRMQYQFILTRAQQVYHLANFNIEPEI</sequence>
<dbReference type="RefSeq" id="WP_205279739.1">
    <property type="nucleotide sequence ID" value="NZ_JAFFPU010000035.1"/>
</dbReference>
<evidence type="ECO:0000259" key="1">
    <source>
        <dbReference type="Pfam" id="PF09906"/>
    </source>
</evidence>
<keyword evidence="3" id="KW-1185">Reference proteome</keyword>
<name>A0ABS2UDA7_9LEPT</name>
<dbReference type="EMBL" id="JAFFPU010000035">
    <property type="protein sequence ID" value="MBM9577538.1"/>
    <property type="molecule type" value="Genomic_DNA"/>
</dbReference>
<organism evidence="2 3">
    <name type="scientific">Leptospira ainlahdjerensis</name>
    <dbReference type="NCBI Taxonomy" id="2810033"/>
    <lineage>
        <taxon>Bacteria</taxon>
        <taxon>Pseudomonadati</taxon>
        <taxon>Spirochaetota</taxon>
        <taxon>Spirochaetia</taxon>
        <taxon>Leptospirales</taxon>
        <taxon>Leptospiraceae</taxon>
        <taxon>Leptospira</taxon>
    </lineage>
</organism>
<comment type="caution">
    <text evidence="2">The sequence shown here is derived from an EMBL/GenBank/DDBJ whole genome shotgun (WGS) entry which is preliminary data.</text>
</comment>
<protein>
    <submittedName>
        <fullName evidence="2">DUF2135 domain-containing protein</fullName>
    </submittedName>
</protein>
<evidence type="ECO:0000313" key="2">
    <source>
        <dbReference type="EMBL" id="MBM9577538.1"/>
    </source>
</evidence>
<accession>A0ABS2UDA7</accession>
<feature type="domain" description="DUF2135" evidence="1">
    <location>
        <begin position="160"/>
        <end position="197"/>
    </location>
</feature>
<reference evidence="2 3" key="1">
    <citation type="submission" date="2021-02" db="EMBL/GenBank/DDBJ databases">
        <title>Leptospira ainlahdjerensis sp. nov., Leptospira ainazelensis sp. nov., Leptospira abararensis sp. nov. and Leptospira chreensis sp. nov., four new species isolated from water sources in Algeria.</title>
        <authorList>
            <person name="Amara Korba A."/>
            <person name="Kainiu M."/>
            <person name="Vincent A.T."/>
            <person name="Mariet J.-F."/>
            <person name="Veyrier F.J."/>
            <person name="Goarant C."/>
            <person name="Picardeau M."/>
        </authorList>
    </citation>
    <scope>NUCLEOTIDE SEQUENCE [LARGE SCALE GENOMIC DNA]</scope>
    <source>
        <strain evidence="2 3">201903070</strain>
    </source>
</reference>
<gene>
    <name evidence="2" type="ORF">JWG45_10270</name>
</gene>
<dbReference type="InterPro" id="IPR013783">
    <property type="entry name" value="Ig-like_fold"/>
</dbReference>
<dbReference type="InterPro" id="IPR019220">
    <property type="entry name" value="DUF2135"/>
</dbReference>
<proteinExistence type="predicted"/>
<dbReference type="Proteomes" id="UP000724686">
    <property type="component" value="Unassembled WGS sequence"/>
</dbReference>
<evidence type="ECO:0000313" key="3">
    <source>
        <dbReference type="Proteomes" id="UP000724686"/>
    </source>
</evidence>
<dbReference type="Gene3D" id="2.60.40.10">
    <property type="entry name" value="Immunoglobulins"/>
    <property type="match status" value="1"/>
</dbReference>